<dbReference type="SUPFAM" id="SSF46785">
    <property type="entry name" value="Winged helix' DNA-binding domain"/>
    <property type="match status" value="1"/>
</dbReference>
<dbReference type="InterPro" id="IPR005471">
    <property type="entry name" value="Tscrpt_reg_IclR_N"/>
</dbReference>
<reference evidence="3 4" key="1">
    <citation type="submission" date="2019-06" db="EMBL/GenBank/DDBJ databases">
        <title>Complete genome sequence of Cutibacterium acnes subsp. acnes NBRC 107605.</title>
        <authorList>
            <person name="Miura T."/>
            <person name="Furukawa M."/>
            <person name="Shimamura M."/>
            <person name="Ohyama Y."/>
            <person name="Yamazoe A."/>
            <person name="Kawasaki H."/>
        </authorList>
    </citation>
    <scope>NUCLEOTIDE SEQUENCE [LARGE SCALE GENOMIC DNA]</scope>
    <source>
        <strain evidence="3 4">NBRC 107605</strain>
    </source>
</reference>
<dbReference type="InterPro" id="IPR043129">
    <property type="entry name" value="ATPase_NBD"/>
</dbReference>
<evidence type="ECO:0000256" key="1">
    <source>
        <dbReference type="ARBA" id="ARBA00006479"/>
    </source>
</evidence>
<evidence type="ECO:0000313" key="3">
    <source>
        <dbReference type="EMBL" id="BBK85259.1"/>
    </source>
</evidence>
<dbReference type="Gene3D" id="3.30.420.40">
    <property type="match status" value="4"/>
</dbReference>
<protein>
    <submittedName>
        <fullName evidence="3">Transcriptional regulator</fullName>
    </submittedName>
</protein>
<dbReference type="PANTHER" id="PTHR18964">
    <property type="entry name" value="ROK (REPRESSOR, ORF, KINASE) FAMILY"/>
    <property type="match status" value="1"/>
</dbReference>
<dbReference type="Gene3D" id="1.10.10.10">
    <property type="entry name" value="Winged helix-like DNA-binding domain superfamily/Winged helix DNA-binding domain"/>
    <property type="match status" value="1"/>
</dbReference>
<keyword evidence="4" id="KW-1185">Reference proteome</keyword>
<evidence type="ECO:0000259" key="2">
    <source>
        <dbReference type="Pfam" id="PF09339"/>
    </source>
</evidence>
<gene>
    <name evidence="3" type="ORF">CacPP4_18740</name>
</gene>
<dbReference type="Proteomes" id="UP000318594">
    <property type="component" value="Chromosome"/>
</dbReference>
<dbReference type="SUPFAM" id="SSF53067">
    <property type="entry name" value="Actin-like ATPase domain"/>
    <property type="match status" value="1"/>
</dbReference>
<dbReference type="EMBL" id="AP019723">
    <property type="protein sequence ID" value="BBK85259.1"/>
    <property type="molecule type" value="Genomic_DNA"/>
</dbReference>
<dbReference type="PANTHER" id="PTHR18964:SF149">
    <property type="entry name" value="BIFUNCTIONAL UDP-N-ACETYLGLUCOSAMINE 2-EPIMERASE_N-ACETYLMANNOSAMINE KINASE"/>
    <property type="match status" value="1"/>
</dbReference>
<sequence length="383" mass="40247">MESWFLMGQGRSDGAEQLGGRSLTDLRDHNQAAVLDCLVTATQPVTIRRLQELTGLTRPTVSAAMNSLLEQGDALERESMHAGGRGGRRSRMFTLNATKRVQAGAAIRLQGVELGLADWHGEMLTSTSRPLRGGSPGALLDEALDDLLQELGLDSVDTMVIGALGSVGPDGRLRHNESLPEISDPDYFAALHDGRVGNVMIENDAVLAALAEQHVRGLADTESMISLLIDASVGAGIILDGRAIRGSAGYAGEMSYLPGSGWATAHLDLVDVAARHDVSAEALFELAGSPHAPVWAEQAVDAFADAIAPGVAALLAALDPGLLVIGGHARPAHVRIARRLRASLRDDLPHLPYIEASRAGAHAVVQGAVELALAQLEASTRQV</sequence>
<comment type="similarity">
    <text evidence="1">Belongs to the ROK (NagC/XylR) family.</text>
</comment>
<accession>A0ABM7H134</accession>
<dbReference type="InterPro" id="IPR036390">
    <property type="entry name" value="WH_DNA-bd_sf"/>
</dbReference>
<name>A0ABM7H134_CUTAC</name>
<dbReference type="Pfam" id="PF09339">
    <property type="entry name" value="HTH_IclR"/>
    <property type="match status" value="1"/>
</dbReference>
<proteinExistence type="inferred from homology"/>
<organism evidence="3 4">
    <name type="scientific">Cutibacterium acnes subsp. acnes</name>
    <dbReference type="NCBI Taxonomy" id="1734925"/>
    <lineage>
        <taxon>Bacteria</taxon>
        <taxon>Bacillati</taxon>
        <taxon>Actinomycetota</taxon>
        <taxon>Actinomycetes</taxon>
        <taxon>Propionibacteriales</taxon>
        <taxon>Propionibacteriaceae</taxon>
        <taxon>Cutibacterium</taxon>
    </lineage>
</organism>
<feature type="domain" description="HTH iclR-type" evidence="2">
    <location>
        <begin position="33"/>
        <end position="72"/>
    </location>
</feature>
<dbReference type="Pfam" id="PF00480">
    <property type="entry name" value="ROK"/>
    <property type="match status" value="1"/>
</dbReference>
<dbReference type="InterPro" id="IPR000600">
    <property type="entry name" value="ROK"/>
</dbReference>
<dbReference type="InterPro" id="IPR036388">
    <property type="entry name" value="WH-like_DNA-bd_sf"/>
</dbReference>
<evidence type="ECO:0000313" key="4">
    <source>
        <dbReference type="Proteomes" id="UP000318594"/>
    </source>
</evidence>